<organism evidence="2 3">
    <name type="scientific">Eumeta variegata</name>
    <name type="common">Bagworm moth</name>
    <name type="synonym">Eumeta japonica</name>
    <dbReference type="NCBI Taxonomy" id="151549"/>
    <lineage>
        <taxon>Eukaryota</taxon>
        <taxon>Metazoa</taxon>
        <taxon>Ecdysozoa</taxon>
        <taxon>Arthropoda</taxon>
        <taxon>Hexapoda</taxon>
        <taxon>Insecta</taxon>
        <taxon>Pterygota</taxon>
        <taxon>Neoptera</taxon>
        <taxon>Endopterygota</taxon>
        <taxon>Lepidoptera</taxon>
        <taxon>Glossata</taxon>
        <taxon>Ditrysia</taxon>
        <taxon>Tineoidea</taxon>
        <taxon>Psychidae</taxon>
        <taxon>Oiketicinae</taxon>
        <taxon>Eumeta</taxon>
    </lineage>
</organism>
<dbReference type="AlphaFoldDB" id="A0A4C1V3N5"/>
<feature type="region of interest" description="Disordered" evidence="1">
    <location>
        <begin position="72"/>
        <end position="160"/>
    </location>
</feature>
<protein>
    <submittedName>
        <fullName evidence="2">Uncharacterized protein</fullName>
    </submittedName>
</protein>
<reference evidence="2 3" key="1">
    <citation type="journal article" date="2019" name="Commun. Biol.">
        <title>The bagworm genome reveals a unique fibroin gene that provides high tensile strength.</title>
        <authorList>
            <person name="Kono N."/>
            <person name="Nakamura H."/>
            <person name="Ohtoshi R."/>
            <person name="Tomita M."/>
            <person name="Numata K."/>
            <person name="Arakawa K."/>
        </authorList>
    </citation>
    <scope>NUCLEOTIDE SEQUENCE [LARGE SCALE GENOMIC DNA]</scope>
</reference>
<proteinExistence type="predicted"/>
<dbReference type="EMBL" id="BGZK01000265">
    <property type="protein sequence ID" value="GBP32835.1"/>
    <property type="molecule type" value="Genomic_DNA"/>
</dbReference>
<name>A0A4C1V3N5_EUMVA</name>
<evidence type="ECO:0000256" key="1">
    <source>
        <dbReference type="SAM" id="MobiDB-lite"/>
    </source>
</evidence>
<sequence>MRGGNKQYDSRASGGRRGATDLGFDGSGNTVQRTKLCRCEVHYETVAIVQNKRWRRERKGQRALYLHSISLKSNSERQSIREAVTGTPGTGGVARRSSTDLELVDSDQQHARAGDNRRGQGRRYGPRARRQRAAAMRTPETSGVTRKGATGLGLGDSERQ</sequence>
<evidence type="ECO:0000313" key="2">
    <source>
        <dbReference type="EMBL" id="GBP32835.1"/>
    </source>
</evidence>
<feature type="compositionally biased region" description="Basic residues" evidence="1">
    <location>
        <begin position="119"/>
        <end position="132"/>
    </location>
</feature>
<feature type="region of interest" description="Disordered" evidence="1">
    <location>
        <begin position="1"/>
        <end position="27"/>
    </location>
</feature>
<feature type="compositionally biased region" description="Basic and acidic residues" evidence="1">
    <location>
        <begin position="107"/>
        <end position="118"/>
    </location>
</feature>
<evidence type="ECO:0000313" key="3">
    <source>
        <dbReference type="Proteomes" id="UP000299102"/>
    </source>
</evidence>
<gene>
    <name evidence="2" type="ORF">EVAR_19687_1</name>
</gene>
<comment type="caution">
    <text evidence="2">The sequence shown here is derived from an EMBL/GenBank/DDBJ whole genome shotgun (WGS) entry which is preliminary data.</text>
</comment>
<keyword evidence="3" id="KW-1185">Reference proteome</keyword>
<accession>A0A4C1V3N5</accession>
<dbReference type="Proteomes" id="UP000299102">
    <property type="component" value="Unassembled WGS sequence"/>
</dbReference>